<feature type="compositionally biased region" description="Pro residues" evidence="1">
    <location>
        <begin position="167"/>
        <end position="176"/>
    </location>
</feature>
<organism evidence="3 4">
    <name type="scientific">Laodelphax striatellus</name>
    <name type="common">Small brown planthopper</name>
    <name type="synonym">Delphax striatella</name>
    <dbReference type="NCBI Taxonomy" id="195883"/>
    <lineage>
        <taxon>Eukaryota</taxon>
        <taxon>Metazoa</taxon>
        <taxon>Ecdysozoa</taxon>
        <taxon>Arthropoda</taxon>
        <taxon>Hexapoda</taxon>
        <taxon>Insecta</taxon>
        <taxon>Pterygota</taxon>
        <taxon>Neoptera</taxon>
        <taxon>Paraneoptera</taxon>
        <taxon>Hemiptera</taxon>
        <taxon>Auchenorrhyncha</taxon>
        <taxon>Fulgoroidea</taxon>
        <taxon>Delphacidae</taxon>
        <taxon>Criomorphinae</taxon>
        <taxon>Laodelphax</taxon>
    </lineage>
</organism>
<keyword evidence="4" id="KW-1185">Reference proteome</keyword>
<dbReference type="AlphaFoldDB" id="A0A482XEP0"/>
<evidence type="ECO:0000313" key="3">
    <source>
        <dbReference type="EMBL" id="RZF44213.1"/>
    </source>
</evidence>
<evidence type="ECO:0000256" key="1">
    <source>
        <dbReference type="SAM" id="MobiDB-lite"/>
    </source>
</evidence>
<feature type="compositionally biased region" description="Pro residues" evidence="1">
    <location>
        <begin position="190"/>
        <end position="202"/>
    </location>
</feature>
<keyword evidence="2" id="KW-0732">Signal</keyword>
<gene>
    <name evidence="3" type="ORF">LSTR_LSTR003853</name>
</gene>
<dbReference type="EMBL" id="QKKF02011224">
    <property type="protein sequence ID" value="RZF44213.1"/>
    <property type="molecule type" value="Genomic_DNA"/>
</dbReference>
<protein>
    <recommendedName>
        <fullName evidence="5">DUF4794 domain-containing protein</fullName>
    </recommendedName>
</protein>
<sequence>MEGLAWQSGVALVLLALCSRVMSEPEPARLLKVPRIYNALITTDEELTPSQAYPAVAPVLRPAYHPLSYFVYGNGDGDVGGSIIQHNGPAYQDGAQQPNLARFPSLPGQQQPSEEPLPGPQQDQGALPGQQQPQEGQGAPSIYSLQAKQRPPVFDDQVKNNRNPEIPDVPPPPLPVRAPGSGNNNERKPPPNYPPPPSAAIF</sequence>
<feature type="compositionally biased region" description="Low complexity" evidence="1">
    <location>
        <begin position="120"/>
        <end position="140"/>
    </location>
</feature>
<feature type="chain" id="PRO_5019821881" description="DUF4794 domain-containing protein" evidence="2">
    <location>
        <begin position="24"/>
        <end position="202"/>
    </location>
</feature>
<dbReference type="OrthoDB" id="7443691at2759"/>
<evidence type="ECO:0000313" key="4">
    <source>
        <dbReference type="Proteomes" id="UP000291343"/>
    </source>
</evidence>
<evidence type="ECO:0008006" key="5">
    <source>
        <dbReference type="Google" id="ProtNLM"/>
    </source>
</evidence>
<comment type="caution">
    <text evidence="3">The sequence shown here is derived from an EMBL/GenBank/DDBJ whole genome shotgun (WGS) entry which is preliminary data.</text>
</comment>
<reference evidence="3 4" key="1">
    <citation type="journal article" date="2017" name="Gigascience">
        <title>Genome sequence of the small brown planthopper, Laodelphax striatellus.</title>
        <authorList>
            <person name="Zhu J."/>
            <person name="Jiang F."/>
            <person name="Wang X."/>
            <person name="Yang P."/>
            <person name="Bao Y."/>
            <person name="Zhao W."/>
            <person name="Wang W."/>
            <person name="Lu H."/>
            <person name="Wang Q."/>
            <person name="Cui N."/>
            <person name="Li J."/>
            <person name="Chen X."/>
            <person name="Luo L."/>
            <person name="Yu J."/>
            <person name="Kang L."/>
            <person name="Cui F."/>
        </authorList>
    </citation>
    <scope>NUCLEOTIDE SEQUENCE [LARGE SCALE GENOMIC DNA]</scope>
    <source>
        <strain evidence="3">Lst14</strain>
    </source>
</reference>
<evidence type="ECO:0000256" key="2">
    <source>
        <dbReference type="SAM" id="SignalP"/>
    </source>
</evidence>
<dbReference type="InParanoid" id="A0A482XEP0"/>
<feature type="signal peptide" evidence="2">
    <location>
        <begin position="1"/>
        <end position="23"/>
    </location>
</feature>
<feature type="region of interest" description="Disordered" evidence="1">
    <location>
        <begin position="83"/>
        <end position="202"/>
    </location>
</feature>
<proteinExistence type="predicted"/>
<accession>A0A482XEP0</accession>
<dbReference type="Proteomes" id="UP000291343">
    <property type="component" value="Unassembled WGS sequence"/>
</dbReference>
<name>A0A482XEP0_LAOST</name>